<evidence type="ECO:0000313" key="2">
    <source>
        <dbReference type="EMBL" id="QBZ72292.1"/>
    </source>
</evidence>
<evidence type="ECO:0000313" key="3">
    <source>
        <dbReference type="EMBL" id="QBZ72503.1"/>
    </source>
</evidence>
<keyword evidence="1" id="KW-0472">Membrane</keyword>
<accession>A0A4D6E1F1</accession>
<reference evidence="3 4" key="1">
    <citation type="submission" date="2019-03" db="EMBL/GenBank/DDBJ databases">
        <authorList>
            <person name="Kwan A."/>
            <person name="Miller C."/>
            <person name="Herrmann A."/>
            <person name="Tang B.L."/>
            <person name="Shaffer C.D."/>
            <person name="Weston-Hafer K.A."/>
            <person name="Russell D.A."/>
            <person name="Pope W.H."/>
            <person name="Jacobs-Sera D."/>
            <person name="Hendrix R.W."/>
            <person name="Hatfull G.F."/>
        </authorList>
    </citation>
    <scope>NUCLEOTIDE SEQUENCE [LARGE SCALE GENOMIC DNA]</scope>
</reference>
<dbReference type="EMBL" id="MK620896">
    <property type="protein sequence ID" value="QBZ72292.1"/>
    <property type="molecule type" value="Genomic_DNA"/>
</dbReference>
<feature type="transmembrane region" description="Helical" evidence="1">
    <location>
        <begin position="24"/>
        <end position="43"/>
    </location>
</feature>
<name>A0A4D6E1F1_9CAUD</name>
<gene>
    <name evidence="3" type="primary">250</name>
    <name evidence="2" type="synonym">5</name>
    <name evidence="3" type="ORF">SEA_CIRCINUS_250</name>
    <name evidence="2" type="ORF">SEA_CIRCINUS_5</name>
</gene>
<keyword evidence="1" id="KW-1133">Transmembrane helix</keyword>
<organism evidence="3 4">
    <name type="scientific">Streptomyces phage Circinus</name>
    <dbReference type="NCBI Taxonomy" id="2562189"/>
    <lineage>
        <taxon>Viruses</taxon>
        <taxon>Duplodnaviria</taxon>
        <taxon>Heunggongvirae</taxon>
        <taxon>Uroviricota</taxon>
        <taxon>Caudoviricetes</taxon>
        <taxon>Stanwilliamsviridae</taxon>
        <taxon>Loccivirinae</taxon>
        <taxon>Wilnyevirus</taxon>
        <taxon>Wilnyevirus billnye</taxon>
    </lineage>
</organism>
<evidence type="ECO:0000256" key="1">
    <source>
        <dbReference type="SAM" id="Phobius"/>
    </source>
</evidence>
<evidence type="ECO:0000313" key="4">
    <source>
        <dbReference type="Proteomes" id="UP000297201"/>
    </source>
</evidence>
<keyword evidence="1" id="KW-0812">Transmembrane</keyword>
<protein>
    <submittedName>
        <fullName evidence="3">Uncharacterized protein</fullName>
    </submittedName>
</protein>
<dbReference type="Proteomes" id="UP000297201">
    <property type="component" value="Segment"/>
</dbReference>
<proteinExistence type="predicted"/>
<sequence>MRILAALALLPVAGLFLCFVVIFVVGAVAIFGAIILGILFGAFG</sequence>
<dbReference type="EMBL" id="MK620896">
    <property type="protein sequence ID" value="QBZ72503.1"/>
    <property type="molecule type" value="Genomic_DNA"/>
</dbReference>